<proteinExistence type="predicted"/>
<reference evidence="2" key="1">
    <citation type="submission" date="2021-09" db="EMBL/GenBank/DDBJ databases">
        <authorList>
            <person name="Martin H S."/>
        </authorList>
    </citation>
    <scope>NUCLEOTIDE SEQUENCE</scope>
</reference>
<gene>
    <name evidence="2" type="ORF">DCHRY22_LOCUS6546</name>
</gene>
<keyword evidence="3" id="KW-1185">Reference proteome</keyword>
<comment type="caution">
    <text evidence="2">The sequence shown here is derived from an EMBL/GenBank/DDBJ whole genome shotgun (WGS) entry which is preliminary data.</text>
</comment>
<dbReference type="EMBL" id="CAKASE010000054">
    <property type="protein sequence ID" value="CAG9565768.1"/>
    <property type="molecule type" value="Genomic_DNA"/>
</dbReference>
<dbReference type="Proteomes" id="UP000789524">
    <property type="component" value="Unassembled WGS sequence"/>
</dbReference>
<sequence length="104" mass="11088">MCKVDETTTERRRRGATGREARGRGPLAAHMNRVNVLMAINNILQILPNAWDADIASRGGAREPNVAEPSRAGPSRAEQGRRAEPSRAGAEPRAGAGRGHRGAV</sequence>
<evidence type="ECO:0000313" key="3">
    <source>
        <dbReference type="Proteomes" id="UP000789524"/>
    </source>
</evidence>
<evidence type="ECO:0000313" key="2">
    <source>
        <dbReference type="EMBL" id="CAG9565768.1"/>
    </source>
</evidence>
<accession>A0A8J2QTA0</accession>
<feature type="compositionally biased region" description="Basic and acidic residues" evidence="1">
    <location>
        <begin position="1"/>
        <end position="10"/>
    </location>
</feature>
<name>A0A8J2QTA0_9NEOP</name>
<dbReference type="AlphaFoldDB" id="A0A8J2QTA0"/>
<protein>
    <submittedName>
        <fullName evidence="2">(African queen) hypothetical protein</fullName>
    </submittedName>
</protein>
<organism evidence="2 3">
    <name type="scientific">Danaus chrysippus</name>
    <name type="common">African queen</name>
    <dbReference type="NCBI Taxonomy" id="151541"/>
    <lineage>
        <taxon>Eukaryota</taxon>
        <taxon>Metazoa</taxon>
        <taxon>Ecdysozoa</taxon>
        <taxon>Arthropoda</taxon>
        <taxon>Hexapoda</taxon>
        <taxon>Insecta</taxon>
        <taxon>Pterygota</taxon>
        <taxon>Neoptera</taxon>
        <taxon>Endopterygota</taxon>
        <taxon>Lepidoptera</taxon>
        <taxon>Glossata</taxon>
        <taxon>Ditrysia</taxon>
        <taxon>Papilionoidea</taxon>
        <taxon>Nymphalidae</taxon>
        <taxon>Danainae</taxon>
        <taxon>Danaini</taxon>
        <taxon>Danaina</taxon>
        <taxon>Danaus</taxon>
        <taxon>Anosia</taxon>
    </lineage>
</organism>
<evidence type="ECO:0000256" key="1">
    <source>
        <dbReference type="SAM" id="MobiDB-lite"/>
    </source>
</evidence>
<feature type="region of interest" description="Disordered" evidence="1">
    <location>
        <begin position="1"/>
        <end position="29"/>
    </location>
</feature>
<feature type="region of interest" description="Disordered" evidence="1">
    <location>
        <begin position="59"/>
        <end position="104"/>
    </location>
</feature>